<evidence type="ECO:0000256" key="6">
    <source>
        <dbReference type="ARBA" id="ARBA00036823"/>
    </source>
</evidence>
<gene>
    <name evidence="12" type="ORF">BECKDK2373C_GA0170839_10907</name>
</gene>
<organism evidence="12">
    <name type="scientific">Candidatus Kentrum sp. DK</name>
    <dbReference type="NCBI Taxonomy" id="2126562"/>
    <lineage>
        <taxon>Bacteria</taxon>
        <taxon>Pseudomonadati</taxon>
        <taxon>Pseudomonadota</taxon>
        <taxon>Gammaproteobacteria</taxon>
        <taxon>Candidatus Kentrum</taxon>
    </lineage>
</organism>
<keyword evidence="3" id="KW-0964">Secreted</keyword>
<keyword evidence="4" id="KW-0413">Isomerase</keyword>
<dbReference type="InterPro" id="IPR001398">
    <property type="entry name" value="Macrophage_inhib_fac"/>
</dbReference>
<sequence length="114" mass="12226">MPYLNIQTNVTVDAAREKAILTGISTTAAEKMGKPVRYVMAAMETGRAMVLGGDDSPLAFVDLKGIGLTESGAAELSRTLCQSLSSELGIPPDRVYIVFSDIPRAMWGWNNGTF</sequence>
<evidence type="ECO:0000256" key="10">
    <source>
        <dbReference type="ARBA" id="ARBA00041912"/>
    </source>
</evidence>
<comment type="catalytic activity">
    <reaction evidence="6">
        <text>L-dopachrome = 5,6-dihydroxyindole-2-carboxylate</text>
        <dbReference type="Rhea" id="RHEA:13041"/>
        <dbReference type="ChEBI" id="CHEBI:16875"/>
        <dbReference type="ChEBI" id="CHEBI:57509"/>
        <dbReference type="EC" id="5.3.3.12"/>
    </reaction>
</comment>
<keyword evidence="12" id="KW-0670">Pyruvate</keyword>
<proteinExistence type="predicted"/>
<comment type="subcellular location">
    <subcellularLocation>
        <location evidence="1">Secreted</location>
    </subcellularLocation>
</comment>
<evidence type="ECO:0000256" key="8">
    <source>
        <dbReference type="ARBA" id="ARBA00039086"/>
    </source>
</evidence>
<evidence type="ECO:0000313" key="12">
    <source>
        <dbReference type="EMBL" id="VFJ61637.1"/>
    </source>
</evidence>
<evidence type="ECO:0000256" key="5">
    <source>
        <dbReference type="ARBA" id="ARBA00036735"/>
    </source>
</evidence>
<evidence type="ECO:0000256" key="11">
    <source>
        <dbReference type="ARBA" id="ARBA00042730"/>
    </source>
</evidence>
<evidence type="ECO:0000256" key="3">
    <source>
        <dbReference type="ARBA" id="ARBA00022525"/>
    </source>
</evidence>
<dbReference type="PANTHER" id="PTHR11954:SF6">
    <property type="entry name" value="MACROPHAGE MIGRATION INHIBITORY FACTOR"/>
    <property type="match status" value="1"/>
</dbReference>
<dbReference type="GO" id="GO:0005615">
    <property type="term" value="C:extracellular space"/>
    <property type="evidence" value="ECO:0007669"/>
    <property type="project" value="UniProtKB-KW"/>
</dbReference>
<evidence type="ECO:0000256" key="7">
    <source>
        <dbReference type="ARBA" id="ARBA00038932"/>
    </source>
</evidence>
<comment type="catalytic activity">
    <reaction evidence="5">
        <text>3-phenylpyruvate = enol-phenylpyruvate</text>
        <dbReference type="Rhea" id="RHEA:17097"/>
        <dbReference type="ChEBI" id="CHEBI:16815"/>
        <dbReference type="ChEBI" id="CHEBI:18005"/>
        <dbReference type="EC" id="5.3.2.1"/>
    </reaction>
</comment>
<dbReference type="Pfam" id="PF01187">
    <property type="entry name" value="MIF"/>
    <property type="match status" value="1"/>
</dbReference>
<evidence type="ECO:0000256" key="9">
    <source>
        <dbReference type="ARBA" id="ARBA00041631"/>
    </source>
</evidence>
<dbReference type="EC" id="5.3.2.1" evidence="8"/>
<evidence type="ECO:0000256" key="4">
    <source>
        <dbReference type="ARBA" id="ARBA00023235"/>
    </source>
</evidence>
<accession>A0A450T4U4</accession>
<dbReference type="GO" id="GO:0004167">
    <property type="term" value="F:dopachrome isomerase activity"/>
    <property type="evidence" value="ECO:0007669"/>
    <property type="project" value="UniProtKB-EC"/>
</dbReference>
<dbReference type="GO" id="GO:0050178">
    <property type="term" value="F:phenylpyruvate tautomerase activity"/>
    <property type="evidence" value="ECO:0007669"/>
    <property type="project" value="UniProtKB-EC"/>
</dbReference>
<evidence type="ECO:0000256" key="1">
    <source>
        <dbReference type="ARBA" id="ARBA00004613"/>
    </source>
</evidence>
<dbReference type="AlphaFoldDB" id="A0A450T4U4"/>
<dbReference type="EC" id="5.3.3.12" evidence="7"/>
<reference evidence="12" key="1">
    <citation type="submission" date="2019-02" db="EMBL/GenBank/DDBJ databases">
        <authorList>
            <person name="Gruber-Vodicka R. H."/>
            <person name="Seah K. B. B."/>
        </authorList>
    </citation>
    <scope>NUCLEOTIDE SEQUENCE</scope>
    <source>
        <strain evidence="12">BECK_DK161</strain>
    </source>
</reference>
<name>A0A450T4U4_9GAMM</name>
<dbReference type="Gene3D" id="3.30.429.10">
    <property type="entry name" value="Macrophage Migration Inhibitory Factor"/>
    <property type="match status" value="1"/>
</dbReference>
<dbReference type="SUPFAM" id="SSF55331">
    <property type="entry name" value="Tautomerase/MIF"/>
    <property type="match status" value="1"/>
</dbReference>
<dbReference type="InterPro" id="IPR014347">
    <property type="entry name" value="Tautomerase/MIF_sf"/>
</dbReference>
<keyword evidence="2" id="KW-0202">Cytokine</keyword>
<protein>
    <recommendedName>
        <fullName evidence="11">L-dopachrome isomerase</fullName>
        <ecNumber evidence="8">5.3.2.1</ecNumber>
        <ecNumber evidence="7">5.3.3.12</ecNumber>
    </recommendedName>
    <alternativeName>
        <fullName evidence="9">L-dopachrome tautomerase</fullName>
    </alternativeName>
    <alternativeName>
        <fullName evidence="10">Phenylpyruvate tautomerase</fullName>
    </alternativeName>
</protein>
<dbReference type="GO" id="GO:0005125">
    <property type="term" value="F:cytokine activity"/>
    <property type="evidence" value="ECO:0007669"/>
    <property type="project" value="UniProtKB-KW"/>
</dbReference>
<dbReference type="PANTHER" id="PTHR11954">
    <property type="entry name" value="D-DOPACHROME DECARBOXYLASE"/>
    <property type="match status" value="1"/>
</dbReference>
<evidence type="ECO:0000256" key="2">
    <source>
        <dbReference type="ARBA" id="ARBA00022514"/>
    </source>
</evidence>
<dbReference type="EMBL" id="CAADEY010000090">
    <property type="protein sequence ID" value="VFJ61637.1"/>
    <property type="molecule type" value="Genomic_DNA"/>
</dbReference>